<dbReference type="GO" id="GO:0008410">
    <property type="term" value="F:CoA-transferase activity"/>
    <property type="evidence" value="ECO:0007669"/>
    <property type="project" value="TreeGrafter"/>
</dbReference>
<dbReference type="Pfam" id="PF00378">
    <property type="entry name" value="ECH_1"/>
    <property type="match status" value="1"/>
</dbReference>
<evidence type="ECO:0000256" key="1">
    <source>
        <dbReference type="ARBA" id="ARBA00005254"/>
    </source>
</evidence>
<evidence type="ECO:0000256" key="2">
    <source>
        <dbReference type="ARBA" id="ARBA00022679"/>
    </source>
</evidence>
<evidence type="ECO:0000256" key="3">
    <source>
        <dbReference type="ARBA" id="ARBA00023239"/>
    </source>
</evidence>
<dbReference type="EMBL" id="RBPY01000203">
    <property type="protein sequence ID" value="RMO67476.1"/>
    <property type="molecule type" value="Genomic_DNA"/>
</dbReference>
<dbReference type="InterPro" id="IPR029045">
    <property type="entry name" value="ClpP/crotonase-like_dom_sf"/>
</dbReference>
<comment type="caution">
    <text evidence="6">The sequence shown here is derived from an EMBL/GenBank/DDBJ whole genome shotgun (WGS) entry which is preliminary data.</text>
</comment>
<dbReference type="GO" id="GO:0016829">
    <property type="term" value="F:lyase activity"/>
    <property type="evidence" value="ECO:0007669"/>
    <property type="project" value="UniProtKB-KW"/>
</dbReference>
<sequence>MTEVPMSSTTASPSQTQDSASAGPLTGLRVVDFTRVLSGPFSTALLADLGAEVIKIESPGGDDYRHVGPFLDGSSALFAFANRGKKSVVLDLKKPEDLSAARQLASTADIVVENFRPGVADRLGIGYESLRSLNENLIYASISGFGQHSPFREKPAYDLVVQALTGLMSINGDADGPPMIVGEAFGDLTAGLFASWAILAAVVQRNANGKGCQIDVSMFDSLLTLMPTAAASYLVSGKSPSRTGNRHPFSAPFGAFAAHDGNVVIAVLNNKLFEQFALIIDRPDLSRDPRFQSDELRGINEVELRTAIQSWSQSRSVASIVEVLEKAGIPCAAIDDVANAVDGPQAVARSLFRKGNVGELELRLPEQPVHFSTMSRGQPTLVPGLGQHNDVLAGLKTVLSETQKSLNKLPLSVEKTEVVTLEVDGPVATITINRPDAANALSAEVREQLLTLVTELDSNRSIRAVILTGAGSKVFAAGSDIRDMASMTGAQSMALSESILHLNNRITALTQPVICAVNGWCLGGGLELALACDLRIASDSARFGFPEAKLGIMTGGGGIPRLIRVVGSGIARHMTLTGQFLSAERAYEVGLITQVCTPDELMKEAKTMAMQMAALAPIALSQIKRTIAVVESTDVTSGMQAEAQACAVCFSTRDKKEGMEAFIAKRPPAFEWL</sequence>
<dbReference type="FunFam" id="3.90.226.10:FF:000009">
    <property type="entry name" value="Carnitinyl-CoA dehydratase"/>
    <property type="match status" value="1"/>
</dbReference>
<comment type="similarity">
    <text evidence="1">Belongs to the enoyl-CoA hydratase/isomerase family.</text>
</comment>
<dbReference type="InterPro" id="IPR014748">
    <property type="entry name" value="Enoyl-CoA_hydra_C"/>
</dbReference>
<proteinExistence type="inferred from homology"/>
<dbReference type="Proteomes" id="UP000281350">
    <property type="component" value="Unassembled WGS sequence"/>
</dbReference>
<dbReference type="CDD" id="cd06558">
    <property type="entry name" value="crotonase-like"/>
    <property type="match status" value="1"/>
</dbReference>
<dbReference type="SUPFAM" id="SSF89796">
    <property type="entry name" value="CoA-transferase family III (CaiB/BaiF)"/>
    <property type="match status" value="1"/>
</dbReference>
<dbReference type="Proteomes" id="UP000276615">
    <property type="component" value="Unassembled WGS sequence"/>
</dbReference>
<dbReference type="PANTHER" id="PTHR48207:SF3">
    <property type="entry name" value="SUCCINATE--HYDROXYMETHYLGLUTARATE COA-TRANSFERASE"/>
    <property type="match status" value="1"/>
</dbReference>
<evidence type="ECO:0000313" key="5">
    <source>
        <dbReference type="EMBL" id="RMO67476.1"/>
    </source>
</evidence>
<dbReference type="InterPro" id="IPR050483">
    <property type="entry name" value="CoA-transferase_III_domain"/>
</dbReference>
<accession>A0A3M5TTY7</accession>
<evidence type="ECO:0000313" key="7">
    <source>
        <dbReference type="Proteomes" id="UP000276615"/>
    </source>
</evidence>
<keyword evidence="2 6" id="KW-0808">Transferase</keyword>
<gene>
    <name evidence="6" type="ORF">ALP92_103017</name>
    <name evidence="5" type="ORF">ALQ36_00266</name>
</gene>
<protein>
    <submittedName>
        <fullName evidence="6">Acyl-CoA transferase/carnitine dehydratase</fullName>
    </submittedName>
    <submittedName>
        <fullName evidence="5">L-carnitine dehydratase/bile acid-inducible protein F</fullName>
    </submittedName>
</protein>
<keyword evidence="3" id="KW-0456">Lyase</keyword>
<organism evidence="6 7">
    <name type="scientific">Pseudomonas syringae pv. primulae</name>
    <dbReference type="NCBI Taxonomy" id="251707"/>
    <lineage>
        <taxon>Bacteria</taxon>
        <taxon>Pseudomonadati</taxon>
        <taxon>Pseudomonadota</taxon>
        <taxon>Gammaproteobacteria</taxon>
        <taxon>Pseudomonadales</taxon>
        <taxon>Pseudomonadaceae</taxon>
        <taxon>Pseudomonas</taxon>
    </lineage>
</organism>
<dbReference type="Gene3D" id="3.90.226.10">
    <property type="entry name" value="2-enoyl-CoA Hydratase, Chain A, domain 1"/>
    <property type="match status" value="1"/>
</dbReference>
<dbReference type="SUPFAM" id="SSF52096">
    <property type="entry name" value="ClpP/crotonase"/>
    <property type="match status" value="1"/>
</dbReference>
<dbReference type="AlphaFoldDB" id="A0A3M5TTY7"/>
<dbReference type="Gene3D" id="3.40.50.10540">
    <property type="entry name" value="Crotonobetainyl-coa:carnitine coa-transferase, domain 1"/>
    <property type="match status" value="1"/>
</dbReference>
<feature type="region of interest" description="Disordered" evidence="4">
    <location>
        <begin position="1"/>
        <end position="23"/>
    </location>
</feature>
<evidence type="ECO:0000256" key="4">
    <source>
        <dbReference type="SAM" id="MobiDB-lite"/>
    </source>
</evidence>
<dbReference type="InterPro" id="IPR023606">
    <property type="entry name" value="CoA-Trfase_III_dom_1_sf"/>
</dbReference>
<dbReference type="Gene3D" id="3.30.1540.10">
    <property type="entry name" value="formyl-coa transferase, domain 3"/>
    <property type="match status" value="1"/>
</dbReference>
<dbReference type="Pfam" id="PF02515">
    <property type="entry name" value="CoA_transf_3"/>
    <property type="match status" value="1"/>
</dbReference>
<evidence type="ECO:0000313" key="8">
    <source>
        <dbReference type="Proteomes" id="UP000281350"/>
    </source>
</evidence>
<dbReference type="InterPro" id="IPR003673">
    <property type="entry name" value="CoA-Trfase_fam_III"/>
</dbReference>
<dbReference type="PANTHER" id="PTHR48207">
    <property type="entry name" value="SUCCINATE--HYDROXYMETHYLGLUTARATE COA-TRANSFERASE"/>
    <property type="match status" value="1"/>
</dbReference>
<dbReference type="InterPro" id="IPR001753">
    <property type="entry name" value="Enoyl-CoA_hydra/iso"/>
</dbReference>
<dbReference type="Gene3D" id="1.10.12.10">
    <property type="entry name" value="Lyase 2-enoyl-coa Hydratase, Chain A, domain 2"/>
    <property type="match status" value="1"/>
</dbReference>
<dbReference type="InterPro" id="IPR044855">
    <property type="entry name" value="CoA-Trfase_III_dom3_sf"/>
</dbReference>
<evidence type="ECO:0000313" key="6">
    <source>
        <dbReference type="EMBL" id="RMR15844.1"/>
    </source>
</evidence>
<dbReference type="EMBL" id="RBRQ01000007">
    <property type="protein sequence ID" value="RMR15844.1"/>
    <property type="molecule type" value="Genomic_DNA"/>
</dbReference>
<reference evidence="7 8" key="1">
    <citation type="submission" date="2018-08" db="EMBL/GenBank/DDBJ databases">
        <title>Recombination of ecologically and evolutionarily significant loci maintains genetic cohesion in the Pseudomonas syringae species complex.</title>
        <authorList>
            <person name="Dillon M."/>
            <person name="Thakur S."/>
            <person name="Almeida R.N.D."/>
            <person name="Weir B.S."/>
            <person name="Guttman D.S."/>
        </authorList>
    </citation>
    <scope>NUCLEOTIDE SEQUENCE [LARGE SCALE GENOMIC DNA]</scope>
    <source>
        <strain evidence="5 8">ICMP 2732</strain>
        <strain evidence="6 7">ICMP 8670</strain>
    </source>
</reference>
<feature type="compositionally biased region" description="Polar residues" evidence="4">
    <location>
        <begin position="1"/>
        <end position="20"/>
    </location>
</feature>
<name>A0A3M5TTY7_9PSED</name>